<organism evidence="1 2">
    <name type="scientific">Tritrichomonas musculus</name>
    <dbReference type="NCBI Taxonomy" id="1915356"/>
    <lineage>
        <taxon>Eukaryota</taxon>
        <taxon>Metamonada</taxon>
        <taxon>Parabasalia</taxon>
        <taxon>Tritrichomonadida</taxon>
        <taxon>Tritrichomonadidae</taxon>
        <taxon>Tritrichomonas</taxon>
    </lineage>
</organism>
<evidence type="ECO:0008006" key="3">
    <source>
        <dbReference type="Google" id="ProtNLM"/>
    </source>
</evidence>
<evidence type="ECO:0000313" key="2">
    <source>
        <dbReference type="Proteomes" id="UP001470230"/>
    </source>
</evidence>
<dbReference type="SUPFAM" id="SSF54060">
    <property type="entry name" value="His-Me finger endonucleases"/>
    <property type="match status" value="1"/>
</dbReference>
<keyword evidence="2" id="KW-1185">Reference proteome</keyword>
<protein>
    <recommendedName>
        <fullName evidence="3">HNH nuclease domain-containing protein</fullName>
    </recommendedName>
</protein>
<proteinExistence type="predicted"/>
<dbReference type="Proteomes" id="UP001470230">
    <property type="component" value="Unassembled WGS sequence"/>
</dbReference>
<evidence type="ECO:0000313" key="1">
    <source>
        <dbReference type="EMBL" id="KAK8895895.1"/>
    </source>
</evidence>
<accession>A0ABR2L110</accession>
<dbReference type="InterPro" id="IPR044925">
    <property type="entry name" value="His-Me_finger_sf"/>
</dbReference>
<name>A0ABR2L110_9EUKA</name>
<dbReference type="Gene3D" id="3.90.75.20">
    <property type="match status" value="1"/>
</dbReference>
<gene>
    <name evidence="1" type="ORF">M9Y10_013781</name>
</gene>
<reference evidence="1 2" key="1">
    <citation type="submission" date="2024-04" db="EMBL/GenBank/DDBJ databases">
        <title>Tritrichomonas musculus Genome.</title>
        <authorList>
            <person name="Alves-Ferreira E."/>
            <person name="Grigg M."/>
            <person name="Lorenzi H."/>
            <person name="Galac M."/>
        </authorList>
    </citation>
    <scope>NUCLEOTIDE SEQUENCE [LARGE SCALE GENOMIC DNA]</scope>
    <source>
        <strain evidence="1 2">EAF2021</strain>
    </source>
</reference>
<sequence length="97" mass="11484">MTEQINVENNVDEFVTLLEHDDYEILNQYPFTIRRIRDNFIPSESIMNGYSSVNLNRIPYKKHILIAKQFIPNPNNLPQVDHLNHDRSDYHLSIFVG</sequence>
<comment type="caution">
    <text evidence="1">The sequence shown here is derived from an EMBL/GenBank/DDBJ whole genome shotgun (WGS) entry which is preliminary data.</text>
</comment>
<dbReference type="EMBL" id="JAPFFF010000002">
    <property type="protein sequence ID" value="KAK8895895.1"/>
    <property type="molecule type" value="Genomic_DNA"/>
</dbReference>